<feature type="region of interest" description="Disordered" evidence="2">
    <location>
        <begin position="212"/>
        <end position="232"/>
    </location>
</feature>
<feature type="coiled-coil region" evidence="1">
    <location>
        <begin position="122"/>
        <end position="163"/>
    </location>
</feature>
<feature type="compositionally biased region" description="Basic and acidic residues" evidence="2">
    <location>
        <begin position="36"/>
        <end position="45"/>
    </location>
</feature>
<proteinExistence type="predicted"/>
<dbReference type="AlphaFoldDB" id="A0A4Y2S1M3"/>
<organism evidence="3 4">
    <name type="scientific">Araneus ventricosus</name>
    <name type="common">Orbweaver spider</name>
    <name type="synonym">Epeira ventricosa</name>
    <dbReference type="NCBI Taxonomy" id="182803"/>
    <lineage>
        <taxon>Eukaryota</taxon>
        <taxon>Metazoa</taxon>
        <taxon>Ecdysozoa</taxon>
        <taxon>Arthropoda</taxon>
        <taxon>Chelicerata</taxon>
        <taxon>Arachnida</taxon>
        <taxon>Araneae</taxon>
        <taxon>Araneomorphae</taxon>
        <taxon>Entelegynae</taxon>
        <taxon>Araneoidea</taxon>
        <taxon>Araneidae</taxon>
        <taxon>Araneus</taxon>
    </lineage>
</organism>
<evidence type="ECO:0000256" key="1">
    <source>
        <dbReference type="SAM" id="Coils"/>
    </source>
</evidence>
<dbReference type="OrthoDB" id="6429366at2759"/>
<evidence type="ECO:0000313" key="4">
    <source>
        <dbReference type="Proteomes" id="UP000499080"/>
    </source>
</evidence>
<reference evidence="3 4" key="1">
    <citation type="journal article" date="2019" name="Sci. Rep.">
        <title>Orb-weaving spider Araneus ventricosus genome elucidates the spidroin gene catalogue.</title>
        <authorList>
            <person name="Kono N."/>
            <person name="Nakamura H."/>
            <person name="Ohtoshi R."/>
            <person name="Moran D.A.P."/>
            <person name="Shinohara A."/>
            <person name="Yoshida Y."/>
            <person name="Fujiwara M."/>
            <person name="Mori M."/>
            <person name="Tomita M."/>
            <person name="Arakawa K."/>
        </authorList>
    </citation>
    <scope>NUCLEOTIDE SEQUENCE [LARGE SCALE GENOMIC DNA]</scope>
</reference>
<evidence type="ECO:0000313" key="3">
    <source>
        <dbReference type="EMBL" id="GBN81175.1"/>
    </source>
</evidence>
<feature type="region of interest" description="Disordered" evidence="2">
    <location>
        <begin position="1"/>
        <end position="61"/>
    </location>
</feature>
<accession>A0A4Y2S1M3</accession>
<comment type="caution">
    <text evidence="3">The sequence shown here is derived from an EMBL/GenBank/DDBJ whole genome shotgun (WGS) entry which is preliminary data.</text>
</comment>
<gene>
    <name evidence="3" type="ORF">AVEN_47669_1</name>
</gene>
<keyword evidence="1" id="KW-0175">Coiled coil</keyword>
<dbReference type="Proteomes" id="UP000499080">
    <property type="component" value="Unassembled WGS sequence"/>
</dbReference>
<feature type="compositionally biased region" description="Polar residues" evidence="2">
    <location>
        <begin position="46"/>
        <end position="59"/>
    </location>
</feature>
<keyword evidence="4" id="KW-1185">Reference proteome</keyword>
<dbReference type="EMBL" id="BGPR01148730">
    <property type="protein sequence ID" value="GBN81175.1"/>
    <property type="molecule type" value="Genomic_DNA"/>
</dbReference>
<name>A0A4Y2S1M3_ARAVE</name>
<feature type="compositionally biased region" description="Basic and acidic residues" evidence="2">
    <location>
        <begin position="220"/>
        <end position="232"/>
    </location>
</feature>
<feature type="compositionally biased region" description="Polar residues" evidence="2">
    <location>
        <begin position="1"/>
        <end position="15"/>
    </location>
</feature>
<evidence type="ECO:0000256" key="2">
    <source>
        <dbReference type="SAM" id="MobiDB-lite"/>
    </source>
</evidence>
<sequence>MPYNETMNHSDTRSGASLDAKQLHENNCPLKVGGNEADRRSENICKKNSAQSTQNISSAEQDKHREICPLHQAKAQSENNQKTETLGKNNEKKGTVLKECGTVAGNKTSKIFCSCACCTTDNEQIENTLKESQNLIQNLTAELSNCKTENQLLRKDINRAKNVVKREIGRNVETFEDLVKKMTEDSWMGQQEKIVSLKKELRVLKEELKEKGLQAPSPVKRHESVSPEQVPNDRKVHWRLKLERQSILRQTEREKQDLIGDRDRLKGKCEGILNR</sequence>
<protein>
    <submittedName>
        <fullName evidence="3">Uncharacterized protein</fullName>
    </submittedName>
</protein>